<evidence type="ECO:0000256" key="5">
    <source>
        <dbReference type="ARBA" id="ARBA00023016"/>
    </source>
</evidence>
<keyword evidence="5" id="KW-0346">Stress response</keyword>
<sequence>MSQEPVTYFGIDLGTTYSVVSYVDQSGHPTVVRNVITNSETTPSAVYFENAGNVVVGASAKNVSRLYPDRVVQRVKRRMGREAHWEFDGNTYTPESISALILKQLAEDAAEATGHEVRQVVITVPAYFGMLERDATRNAGRIAGLDVIGIVPEPVAAALQYEMRDSAAGAERIVLVYDLGGGTFDTTVIRITPGAIDVLCTDGEQELGGVDWDNRLIKYLVDEFVSQAEPAQDPYSDEEFMQSVASSAEELKHQLSQVESRKVPLRFAGAAAMIEVTRTTFEQITRDLLDTTLVVTDRVLAKLADKLGAADPAGRIDDVLLVGGSTKMPAVKGRLTEKYGWKPRLHDPDLAVAKGAARFALSRALWDWKDAESAAPTPQEQEFRVQELALRTGVDPDELAELASKRITTVLPKAFGVRLVDTDLPNWEADPMAASYVEHLVHADDSLPSDLKVLHAGTVVPNQTDIEIAVYEQAGATESRDLAANKAVDQGKGVISGLPPLPVGSPINITLRVDDEGLLTVRAVEPGTGKELTIEVRVSMLTEAEVVEAQQMVSAIAVRA</sequence>
<evidence type="ECO:0000313" key="8">
    <source>
        <dbReference type="EMBL" id="MBE1491920.1"/>
    </source>
</evidence>
<accession>A0A927MIR7</accession>
<keyword evidence="9" id="KW-1185">Reference proteome</keyword>
<evidence type="ECO:0000256" key="4">
    <source>
        <dbReference type="ARBA" id="ARBA00022840"/>
    </source>
</evidence>
<organism evidence="8 9">
    <name type="scientific">Plantactinospora soyae</name>
    <dbReference type="NCBI Taxonomy" id="1544732"/>
    <lineage>
        <taxon>Bacteria</taxon>
        <taxon>Bacillati</taxon>
        <taxon>Actinomycetota</taxon>
        <taxon>Actinomycetes</taxon>
        <taxon>Micromonosporales</taxon>
        <taxon>Micromonosporaceae</taxon>
        <taxon>Plantactinospora</taxon>
    </lineage>
</organism>
<dbReference type="EMBL" id="JADBEB010000001">
    <property type="protein sequence ID" value="MBE1491920.1"/>
    <property type="molecule type" value="Genomic_DNA"/>
</dbReference>
<dbReference type="PROSITE" id="PS00329">
    <property type="entry name" value="HSP70_2"/>
    <property type="match status" value="1"/>
</dbReference>
<dbReference type="CDD" id="cd24029">
    <property type="entry name" value="ASKHA_NBD_HSP70_DnaK_HscA_HscC"/>
    <property type="match status" value="1"/>
</dbReference>
<evidence type="ECO:0000256" key="2">
    <source>
        <dbReference type="ARBA" id="ARBA00022553"/>
    </source>
</evidence>
<keyword evidence="4 7" id="KW-0067">ATP-binding</keyword>
<gene>
    <name evidence="8" type="ORF">H4W31_007558</name>
</gene>
<dbReference type="GO" id="GO:0140662">
    <property type="term" value="F:ATP-dependent protein folding chaperone"/>
    <property type="evidence" value="ECO:0007669"/>
    <property type="project" value="InterPro"/>
</dbReference>
<dbReference type="PROSITE" id="PS00297">
    <property type="entry name" value="HSP70_1"/>
    <property type="match status" value="1"/>
</dbReference>
<dbReference type="InterPro" id="IPR029047">
    <property type="entry name" value="HSP70_peptide-bd_sf"/>
</dbReference>
<evidence type="ECO:0000313" key="9">
    <source>
        <dbReference type="Proteomes" id="UP000649753"/>
    </source>
</evidence>
<comment type="caution">
    <text evidence="8">The sequence shown here is derived from an EMBL/GenBank/DDBJ whole genome shotgun (WGS) entry which is preliminary data.</text>
</comment>
<evidence type="ECO:0000256" key="3">
    <source>
        <dbReference type="ARBA" id="ARBA00022741"/>
    </source>
</evidence>
<dbReference type="FunFam" id="3.30.420.40:FF:000071">
    <property type="entry name" value="Molecular chaperone DnaK"/>
    <property type="match status" value="1"/>
</dbReference>
<comment type="similarity">
    <text evidence="1 7">Belongs to the heat shock protein 70 family.</text>
</comment>
<dbReference type="FunFam" id="3.90.640.10:FF:000003">
    <property type="entry name" value="Molecular chaperone DnaK"/>
    <property type="match status" value="1"/>
</dbReference>
<dbReference type="AlphaFoldDB" id="A0A927MIR7"/>
<dbReference type="Proteomes" id="UP000649753">
    <property type="component" value="Unassembled WGS sequence"/>
</dbReference>
<keyword evidence="2" id="KW-0597">Phosphoprotein</keyword>
<dbReference type="Gene3D" id="3.30.420.40">
    <property type="match status" value="2"/>
</dbReference>
<evidence type="ECO:0000256" key="1">
    <source>
        <dbReference type="ARBA" id="ARBA00007381"/>
    </source>
</evidence>
<dbReference type="PANTHER" id="PTHR19375">
    <property type="entry name" value="HEAT SHOCK PROTEIN 70KDA"/>
    <property type="match status" value="1"/>
</dbReference>
<dbReference type="InterPro" id="IPR043129">
    <property type="entry name" value="ATPase_NBD"/>
</dbReference>
<dbReference type="Pfam" id="PF00012">
    <property type="entry name" value="HSP70"/>
    <property type="match status" value="3"/>
</dbReference>
<name>A0A927MIR7_9ACTN</name>
<evidence type="ECO:0000256" key="7">
    <source>
        <dbReference type="RuleBase" id="RU003322"/>
    </source>
</evidence>
<reference evidence="8" key="1">
    <citation type="submission" date="2020-10" db="EMBL/GenBank/DDBJ databases">
        <title>Sequencing the genomes of 1000 actinobacteria strains.</title>
        <authorList>
            <person name="Klenk H.-P."/>
        </authorList>
    </citation>
    <scope>NUCLEOTIDE SEQUENCE</scope>
    <source>
        <strain evidence="8">DSM 46832</strain>
    </source>
</reference>
<dbReference type="SUPFAM" id="SSF100920">
    <property type="entry name" value="Heat shock protein 70kD (HSP70), peptide-binding domain"/>
    <property type="match status" value="1"/>
</dbReference>
<dbReference type="InterPro" id="IPR013126">
    <property type="entry name" value="Hsp_70_fam"/>
</dbReference>
<dbReference type="PRINTS" id="PR00301">
    <property type="entry name" value="HEATSHOCK70"/>
</dbReference>
<evidence type="ECO:0000256" key="6">
    <source>
        <dbReference type="ARBA" id="ARBA00023186"/>
    </source>
</evidence>
<dbReference type="Gene3D" id="3.90.640.10">
    <property type="entry name" value="Actin, Chain A, domain 4"/>
    <property type="match status" value="1"/>
</dbReference>
<dbReference type="GO" id="GO:0005524">
    <property type="term" value="F:ATP binding"/>
    <property type="evidence" value="ECO:0007669"/>
    <property type="project" value="UniProtKB-KW"/>
</dbReference>
<keyword evidence="3 7" id="KW-0547">Nucleotide-binding</keyword>
<dbReference type="Gene3D" id="2.60.34.10">
    <property type="entry name" value="Substrate Binding Domain Of DNAk, Chain A, domain 1"/>
    <property type="match status" value="1"/>
</dbReference>
<dbReference type="InterPro" id="IPR018181">
    <property type="entry name" value="Heat_shock_70_CS"/>
</dbReference>
<dbReference type="SUPFAM" id="SSF53067">
    <property type="entry name" value="Actin-like ATPase domain"/>
    <property type="match status" value="2"/>
</dbReference>
<dbReference type="RefSeq" id="WP_192770904.1">
    <property type="nucleotide sequence ID" value="NZ_JADBEB010000001.1"/>
</dbReference>
<protein>
    <submittedName>
        <fullName evidence="8">Molecular chaperone DnaK (HSP70)</fullName>
    </submittedName>
</protein>
<keyword evidence="6" id="KW-0143">Chaperone</keyword>
<proteinExistence type="inferred from homology"/>